<reference evidence="1" key="1">
    <citation type="submission" date="2021-01" db="EMBL/GenBank/DDBJ databases">
        <title>Whole genome shotgun sequence of Rugosimonospora africana NBRC 104875.</title>
        <authorList>
            <person name="Komaki H."/>
            <person name="Tamura T."/>
        </authorList>
    </citation>
    <scope>NUCLEOTIDE SEQUENCE</scope>
    <source>
        <strain evidence="1">NBRC 104875</strain>
    </source>
</reference>
<evidence type="ECO:0000313" key="2">
    <source>
        <dbReference type="Proteomes" id="UP000642748"/>
    </source>
</evidence>
<name>A0A8J3VQI4_9ACTN</name>
<dbReference type="RefSeq" id="WP_203918813.1">
    <property type="nucleotide sequence ID" value="NZ_BONZ01000031.1"/>
</dbReference>
<accession>A0A8J3VQI4</accession>
<dbReference type="EMBL" id="BONZ01000031">
    <property type="protein sequence ID" value="GIH15174.1"/>
    <property type="molecule type" value="Genomic_DNA"/>
</dbReference>
<organism evidence="1 2">
    <name type="scientific">Rugosimonospora africana</name>
    <dbReference type="NCBI Taxonomy" id="556532"/>
    <lineage>
        <taxon>Bacteria</taxon>
        <taxon>Bacillati</taxon>
        <taxon>Actinomycetota</taxon>
        <taxon>Actinomycetes</taxon>
        <taxon>Micromonosporales</taxon>
        <taxon>Micromonosporaceae</taxon>
        <taxon>Rugosimonospora</taxon>
    </lineage>
</organism>
<protein>
    <submittedName>
        <fullName evidence="1">Uncharacterized protein</fullName>
    </submittedName>
</protein>
<gene>
    <name evidence="1" type="ORF">Raf01_33460</name>
</gene>
<proteinExistence type="predicted"/>
<keyword evidence="2" id="KW-1185">Reference proteome</keyword>
<comment type="caution">
    <text evidence="1">The sequence shown here is derived from an EMBL/GenBank/DDBJ whole genome shotgun (WGS) entry which is preliminary data.</text>
</comment>
<dbReference type="Proteomes" id="UP000642748">
    <property type="component" value="Unassembled WGS sequence"/>
</dbReference>
<sequence>MTLLDARRPADALTLAHRRLMRPGLDAVRHQVTEDLIAESFRTGRHSDRLVGLLCHCVDLILAGDLRAARCLTELRALLVHDDDPMVGFLVRAIEVMFEIRAGRLDLAEQRAVQCARAGAAAGHPAAARWYGSHLILIRWYQGRVGELLPMIRDLVAANAGPTDYSYRSALAVAAALRGRRNEALDALAACELAAMPPSASSLVTLYGVIEAAHLLGATDAAAQAYDLLRPYARMSVTAGPAIACFGSAEHALGLAKLTVGEPAAAVEHLRNAVRVNLALGHWPAATLARHRLAAALDCADGPGPRTLARQEADTARRDAREFGMTLRSAVAPRPTVADCRRDGREWRIRLGSRVATVEHCRGVTYLATLLANPGREIPAAELAAVSDTPPTLPDRYRHRLAQLQRDIERADRVGDPDAAAEAHAEREAILTRLLATAPPGVEPGVDPGEGSTDRERARIAVGKALRRAIRRIAAADADLGELLAATVHTGQRCAYLPLTQT</sequence>
<dbReference type="AlphaFoldDB" id="A0A8J3VQI4"/>
<evidence type="ECO:0000313" key="1">
    <source>
        <dbReference type="EMBL" id="GIH15174.1"/>
    </source>
</evidence>